<dbReference type="SUPFAM" id="SSF51556">
    <property type="entry name" value="Metallo-dependent hydrolases"/>
    <property type="match status" value="1"/>
</dbReference>
<comment type="caution">
    <text evidence="1">The sequence shown here is derived from an EMBL/GenBank/DDBJ whole genome shotgun (WGS) entry which is preliminary data.</text>
</comment>
<dbReference type="EMBL" id="JBEPCV010000034">
    <property type="protein sequence ID" value="MER6907617.1"/>
    <property type="molecule type" value="Genomic_DNA"/>
</dbReference>
<dbReference type="PROSITE" id="PS51365">
    <property type="entry name" value="RENAL_DIPEPTIDASE_2"/>
    <property type="match status" value="1"/>
</dbReference>
<dbReference type="PANTHER" id="PTHR10443:SF12">
    <property type="entry name" value="DIPEPTIDASE"/>
    <property type="match status" value="1"/>
</dbReference>
<dbReference type="GO" id="GO:0016805">
    <property type="term" value="F:dipeptidase activity"/>
    <property type="evidence" value="ECO:0007669"/>
    <property type="project" value="UniProtKB-KW"/>
</dbReference>
<dbReference type="Pfam" id="PF01244">
    <property type="entry name" value="Peptidase_M19"/>
    <property type="match status" value="1"/>
</dbReference>
<evidence type="ECO:0000313" key="1">
    <source>
        <dbReference type="EMBL" id="MER6907617.1"/>
    </source>
</evidence>
<protein>
    <submittedName>
        <fullName evidence="1">Membrane dipeptidase</fullName>
        <ecNumber evidence="1">3.4.13.-</ecNumber>
    </submittedName>
</protein>
<sequence>MNHHPRSSPLTHARELHARIITFDSHIDVLPDLGSSQRPADEDGPGCFDLAKARRGMLSGAALVVHATALRPGPTSAEAGRQEHDERYRIITGIAGDHPDQAGIARTPGQFRRLAEEGRFAIVLSLQNTAPLQTLDDLDAWARRGIAQLAFTFIGTNQWAGSARPYPFIGPGPQPQGLSELGRAAVPRLNDLGVLVDVSQLSSPAFSEVLELTRTPVVASHSAVRALVDIDRNLTDGELRALRDNGGVAQIVGFGPYLRPLAAPMRRRLRAHWVAYGLSSPSSLADLLSVNDPATADWDQDTFDTFLHEFHEILELDRPEADVTDLVDAIDHAVSHAGIDHVGIGSDFNHSSGVVGWMTVADNLNVTAELVRRGYTDQEIAQLWGENYLRVWQLALDAADPAEAPADNAGSGATDVRPT</sequence>
<keyword evidence="2" id="KW-1185">Reference proteome</keyword>
<dbReference type="EC" id="3.4.13.-" evidence="1"/>
<dbReference type="Gene3D" id="1.10.287.650">
    <property type="entry name" value="L27 domain"/>
    <property type="match status" value="1"/>
</dbReference>
<proteinExistence type="predicted"/>
<reference evidence="1 2" key="1">
    <citation type="submission" date="2024-06" db="EMBL/GenBank/DDBJ databases">
        <title>The Natural Products Discovery Center: Release of the First 8490 Sequenced Strains for Exploring Actinobacteria Biosynthetic Diversity.</title>
        <authorList>
            <person name="Kalkreuter E."/>
            <person name="Kautsar S.A."/>
            <person name="Yang D."/>
            <person name="Bader C.D."/>
            <person name="Teijaro C.N."/>
            <person name="Fluegel L."/>
            <person name="Davis C.M."/>
            <person name="Simpson J.R."/>
            <person name="Lauterbach L."/>
            <person name="Steele A.D."/>
            <person name="Gui C."/>
            <person name="Meng S."/>
            <person name="Li G."/>
            <person name="Viehrig K."/>
            <person name="Ye F."/>
            <person name="Su P."/>
            <person name="Kiefer A.F."/>
            <person name="Nichols A."/>
            <person name="Cepeda A.J."/>
            <person name="Yan W."/>
            <person name="Fan B."/>
            <person name="Jiang Y."/>
            <person name="Adhikari A."/>
            <person name="Zheng C.-J."/>
            <person name="Schuster L."/>
            <person name="Cowan T.M."/>
            <person name="Smanski M.J."/>
            <person name="Chevrette M.G."/>
            <person name="De Carvalho L.P.S."/>
            <person name="Shen B."/>
        </authorList>
    </citation>
    <scope>NUCLEOTIDE SEQUENCE [LARGE SCALE GENOMIC DNA]</scope>
    <source>
        <strain evidence="1 2">NPDC000632</strain>
    </source>
</reference>
<keyword evidence="1" id="KW-0378">Hydrolase</keyword>
<dbReference type="Proteomes" id="UP001490330">
    <property type="component" value="Unassembled WGS sequence"/>
</dbReference>
<name>A0ABV1VMB7_9ACTN</name>
<organism evidence="1 2">
    <name type="scientific">Streptomyces flaveolus</name>
    <dbReference type="NCBI Taxonomy" id="67297"/>
    <lineage>
        <taxon>Bacteria</taxon>
        <taxon>Bacillati</taxon>
        <taxon>Actinomycetota</taxon>
        <taxon>Actinomycetes</taxon>
        <taxon>Kitasatosporales</taxon>
        <taxon>Streptomycetaceae</taxon>
        <taxon>Streptomyces</taxon>
    </lineage>
</organism>
<keyword evidence="1" id="KW-0224">Dipeptidase</keyword>
<dbReference type="InterPro" id="IPR008257">
    <property type="entry name" value="Pept_M19"/>
</dbReference>
<accession>A0ABV1VMB7</accession>
<dbReference type="PANTHER" id="PTHR10443">
    <property type="entry name" value="MICROSOMAL DIPEPTIDASE"/>
    <property type="match status" value="1"/>
</dbReference>
<keyword evidence="1" id="KW-0645">Protease</keyword>
<gene>
    <name evidence="1" type="ORF">ABT322_28605</name>
</gene>
<evidence type="ECO:0000313" key="2">
    <source>
        <dbReference type="Proteomes" id="UP001490330"/>
    </source>
</evidence>
<dbReference type="Gene3D" id="3.20.20.140">
    <property type="entry name" value="Metal-dependent hydrolases"/>
    <property type="match status" value="1"/>
</dbReference>
<dbReference type="InterPro" id="IPR032466">
    <property type="entry name" value="Metal_Hydrolase"/>
</dbReference>
<dbReference type="RefSeq" id="WP_350724046.1">
    <property type="nucleotide sequence ID" value="NZ_JBEPCO010000050.1"/>
</dbReference>